<comment type="similarity">
    <text evidence="1">Belongs to the cytochrome P450 family.</text>
</comment>
<dbReference type="InterPro" id="IPR036396">
    <property type="entry name" value="Cyt_P450_sf"/>
</dbReference>
<evidence type="ECO:0008006" key="7">
    <source>
        <dbReference type="Google" id="ProtNLM"/>
    </source>
</evidence>
<dbReference type="GO" id="GO:0008395">
    <property type="term" value="F:steroid hydroxylase activity"/>
    <property type="evidence" value="ECO:0007669"/>
    <property type="project" value="TreeGrafter"/>
</dbReference>
<organism evidence="5 6">
    <name type="scientific">Petrolisthes cinctipes</name>
    <name type="common">Flat porcelain crab</name>
    <dbReference type="NCBI Taxonomy" id="88211"/>
    <lineage>
        <taxon>Eukaryota</taxon>
        <taxon>Metazoa</taxon>
        <taxon>Ecdysozoa</taxon>
        <taxon>Arthropoda</taxon>
        <taxon>Crustacea</taxon>
        <taxon>Multicrustacea</taxon>
        <taxon>Malacostraca</taxon>
        <taxon>Eumalacostraca</taxon>
        <taxon>Eucarida</taxon>
        <taxon>Decapoda</taxon>
        <taxon>Pleocyemata</taxon>
        <taxon>Anomura</taxon>
        <taxon>Galatheoidea</taxon>
        <taxon>Porcellanidae</taxon>
        <taxon>Petrolisthes</taxon>
    </lineage>
</organism>
<evidence type="ECO:0000313" key="6">
    <source>
        <dbReference type="Proteomes" id="UP001286313"/>
    </source>
</evidence>
<dbReference type="InterPro" id="IPR002401">
    <property type="entry name" value="Cyt_P450_E_grp-I"/>
</dbReference>
<dbReference type="PANTHER" id="PTHR24300">
    <property type="entry name" value="CYTOCHROME P450 508A4-RELATED"/>
    <property type="match status" value="1"/>
</dbReference>
<dbReference type="EMBL" id="JAWQEG010002174">
    <property type="protein sequence ID" value="KAK3873881.1"/>
    <property type="molecule type" value="Genomic_DNA"/>
</dbReference>
<protein>
    <recommendedName>
        <fullName evidence="7">Cytochrome P450</fullName>
    </recommendedName>
</protein>
<evidence type="ECO:0000256" key="2">
    <source>
        <dbReference type="ARBA" id="ARBA00022723"/>
    </source>
</evidence>
<dbReference type="AlphaFoldDB" id="A0AAE1FI14"/>
<accession>A0AAE1FI14</accession>
<dbReference type="GO" id="GO:0005737">
    <property type="term" value="C:cytoplasm"/>
    <property type="evidence" value="ECO:0007669"/>
    <property type="project" value="TreeGrafter"/>
</dbReference>
<keyword evidence="3" id="KW-0408">Iron</keyword>
<dbReference type="GO" id="GO:0006082">
    <property type="term" value="P:organic acid metabolic process"/>
    <property type="evidence" value="ECO:0007669"/>
    <property type="project" value="TreeGrafter"/>
</dbReference>
<dbReference type="Pfam" id="PF00067">
    <property type="entry name" value="p450"/>
    <property type="match status" value="1"/>
</dbReference>
<dbReference type="PANTHER" id="PTHR24300:SF403">
    <property type="entry name" value="CYTOCHROME P450 306A1"/>
    <property type="match status" value="1"/>
</dbReference>
<gene>
    <name evidence="5" type="ORF">Pcinc_021142</name>
</gene>
<reference evidence="5" key="1">
    <citation type="submission" date="2023-10" db="EMBL/GenBank/DDBJ databases">
        <title>Genome assemblies of two species of porcelain crab, Petrolisthes cinctipes and Petrolisthes manimaculis (Anomura: Porcellanidae).</title>
        <authorList>
            <person name="Angst P."/>
        </authorList>
    </citation>
    <scope>NUCLEOTIDE SEQUENCE</scope>
    <source>
        <strain evidence="5">PB745_01</strain>
        <tissue evidence="5">Gill</tissue>
    </source>
</reference>
<dbReference type="GO" id="GO:0016712">
    <property type="term" value="F:oxidoreductase activity, acting on paired donors, with incorporation or reduction of molecular oxygen, reduced flavin or flavoprotein as one donor, and incorporation of one atom of oxygen"/>
    <property type="evidence" value="ECO:0007669"/>
    <property type="project" value="TreeGrafter"/>
</dbReference>
<dbReference type="InterPro" id="IPR001128">
    <property type="entry name" value="Cyt_P450"/>
</dbReference>
<name>A0AAE1FI14_PETCI</name>
<evidence type="ECO:0000313" key="5">
    <source>
        <dbReference type="EMBL" id="KAK3873881.1"/>
    </source>
</evidence>
<keyword evidence="6" id="KW-1185">Reference proteome</keyword>
<dbReference type="GO" id="GO:0005506">
    <property type="term" value="F:iron ion binding"/>
    <property type="evidence" value="ECO:0007669"/>
    <property type="project" value="InterPro"/>
</dbReference>
<evidence type="ECO:0000256" key="4">
    <source>
        <dbReference type="ARBA" id="ARBA00023033"/>
    </source>
</evidence>
<evidence type="ECO:0000256" key="1">
    <source>
        <dbReference type="ARBA" id="ARBA00010617"/>
    </source>
</evidence>
<keyword evidence="2" id="KW-0479">Metal-binding</keyword>
<dbReference type="Proteomes" id="UP001286313">
    <property type="component" value="Unassembled WGS sequence"/>
</dbReference>
<dbReference type="SUPFAM" id="SSF48264">
    <property type="entry name" value="Cytochrome P450"/>
    <property type="match status" value="1"/>
</dbReference>
<evidence type="ECO:0000256" key="3">
    <source>
        <dbReference type="ARBA" id="ARBA00023004"/>
    </source>
</evidence>
<dbReference type="InterPro" id="IPR050182">
    <property type="entry name" value="Cytochrome_P450_fam2"/>
</dbReference>
<dbReference type="GO" id="GO:0020037">
    <property type="term" value="F:heme binding"/>
    <property type="evidence" value="ECO:0007669"/>
    <property type="project" value="InterPro"/>
</dbReference>
<dbReference type="PRINTS" id="PR00463">
    <property type="entry name" value="EP450I"/>
</dbReference>
<proteinExistence type="inferred from homology"/>
<comment type="caution">
    <text evidence="5">The sequence shown here is derived from an EMBL/GenBank/DDBJ whole genome shotgun (WGS) entry which is preliminary data.</text>
</comment>
<keyword evidence="4" id="KW-0503">Monooxygenase</keyword>
<dbReference type="Gene3D" id="1.10.630.10">
    <property type="entry name" value="Cytochrome P450"/>
    <property type="match status" value="1"/>
</dbReference>
<dbReference type="GO" id="GO:0006805">
    <property type="term" value="P:xenobiotic metabolic process"/>
    <property type="evidence" value="ECO:0007669"/>
    <property type="project" value="TreeGrafter"/>
</dbReference>
<keyword evidence="4" id="KW-0560">Oxidoreductase</keyword>
<sequence length="249" mass="29277">MSLTLVEQGGFLNYTPFLQFIGTFCKPKAFKVGRNVFHRLDYFSKLIQKHKDTLDDPDRGFDFMYQYLLHQREQQRQGKTDTIFTDNQLMWLVSDLFIVGLDTTVTTLRWCCLFLLREPQVQQRLHEEIEAVIGSDRFPTYEDRLRMPYTEAFITEVFRFGSITPWPFTATRRRRSWGDTEYLKGHGSLETYGVFIGTRRCGVTRRTLDPNASWMMKVNSSDLNTSWPSLSDAVTVWVNHWRVSRPSNS</sequence>